<reference evidence="2 3" key="1">
    <citation type="journal article" date="2024" name="Ann. Entomol. Soc. Am.">
        <title>Genomic analyses of the southern and eastern yellowjacket wasps (Hymenoptera: Vespidae) reveal evolutionary signatures of social life.</title>
        <authorList>
            <person name="Catto M.A."/>
            <person name="Caine P.B."/>
            <person name="Orr S.E."/>
            <person name="Hunt B.G."/>
            <person name="Goodisman M.A.D."/>
        </authorList>
    </citation>
    <scope>NUCLEOTIDE SEQUENCE [LARGE SCALE GENOMIC DNA]</scope>
    <source>
        <strain evidence="2">232</strain>
        <tissue evidence="2">Head and thorax</tissue>
    </source>
</reference>
<gene>
    <name evidence="2" type="ORF">V1477_009964</name>
</gene>
<sequence length="111" mass="11716">MTKLTTMEKNAASQSISQPSQPPPNNADLSSRKESKQFSQPASQPASQSASQPVSQSTKPASQQASDELAIRLVNPASCGPACIGAINKRSAMALELARLKELLLTSTLHQ</sequence>
<proteinExistence type="predicted"/>
<comment type="caution">
    <text evidence="2">The sequence shown here is derived from an EMBL/GenBank/DDBJ whole genome shotgun (WGS) entry which is preliminary data.</text>
</comment>
<feature type="compositionally biased region" description="Low complexity" evidence="1">
    <location>
        <begin position="10"/>
        <end position="19"/>
    </location>
</feature>
<feature type="region of interest" description="Disordered" evidence="1">
    <location>
        <begin position="1"/>
        <end position="67"/>
    </location>
</feature>
<keyword evidence="3" id="KW-1185">Reference proteome</keyword>
<evidence type="ECO:0000256" key="1">
    <source>
        <dbReference type="SAM" id="MobiDB-lite"/>
    </source>
</evidence>
<feature type="compositionally biased region" description="Low complexity" evidence="1">
    <location>
        <begin position="37"/>
        <end position="57"/>
    </location>
</feature>
<dbReference type="AlphaFoldDB" id="A0ABD2CBB4"/>
<dbReference type="EMBL" id="JAYRBN010000058">
    <property type="protein sequence ID" value="KAL2742335.1"/>
    <property type="molecule type" value="Genomic_DNA"/>
</dbReference>
<evidence type="ECO:0000313" key="3">
    <source>
        <dbReference type="Proteomes" id="UP001607303"/>
    </source>
</evidence>
<evidence type="ECO:0000313" key="2">
    <source>
        <dbReference type="EMBL" id="KAL2742335.1"/>
    </source>
</evidence>
<dbReference type="Proteomes" id="UP001607303">
    <property type="component" value="Unassembled WGS sequence"/>
</dbReference>
<protein>
    <submittedName>
        <fullName evidence="2">Uncharacterized protein</fullName>
    </submittedName>
</protein>
<organism evidence="2 3">
    <name type="scientific">Vespula maculifrons</name>
    <name type="common">Eastern yellow jacket</name>
    <name type="synonym">Wasp</name>
    <dbReference type="NCBI Taxonomy" id="7453"/>
    <lineage>
        <taxon>Eukaryota</taxon>
        <taxon>Metazoa</taxon>
        <taxon>Ecdysozoa</taxon>
        <taxon>Arthropoda</taxon>
        <taxon>Hexapoda</taxon>
        <taxon>Insecta</taxon>
        <taxon>Pterygota</taxon>
        <taxon>Neoptera</taxon>
        <taxon>Endopterygota</taxon>
        <taxon>Hymenoptera</taxon>
        <taxon>Apocrita</taxon>
        <taxon>Aculeata</taxon>
        <taxon>Vespoidea</taxon>
        <taxon>Vespidae</taxon>
        <taxon>Vespinae</taxon>
        <taxon>Vespula</taxon>
    </lineage>
</organism>
<name>A0ABD2CBB4_VESMC</name>
<accession>A0ABD2CBB4</accession>